<proteinExistence type="predicted"/>
<dbReference type="EMBL" id="BARU01049697">
    <property type="protein sequence ID" value="GAH95545.1"/>
    <property type="molecule type" value="Genomic_DNA"/>
</dbReference>
<comment type="caution">
    <text evidence="1">The sequence shown here is derived from an EMBL/GenBank/DDBJ whole genome shotgun (WGS) entry which is preliminary data.</text>
</comment>
<accession>X1KPJ7</accession>
<reference evidence="1" key="1">
    <citation type="journal article" date="2014" name="Front. Microbiol.">
        <title>High frequency of phylogenetically diverse reductive dehalogenase-homologous genes in deep subseafloor sedimentary metagenomes.</title>
        <authorList>
            <person name="Kawai M."/>
            <person name="Futagami T."/>
            <person name="Toyoda A."/>
            <person name="Takaki Y."/>
            <person name="Nishi S."/>
            <person name="Hori S."/>
            <person name="Arai W."/>
            <person name="Tsubouchi T."/>
            <person name="Morono Y."/>
            <person name="Uchiyama I."/>
            <person name="Ito T."/>
            <person name="Fujiyama A."/>
            <person name="Inagaki F."/>
            <person name="Takami H."/>
        </authorList>
    </citation>
    <scope>NUCLEOTIDE SEQUENCE</scope>
    <source>
        <strain evidence="1">Expedition CK06-06</strain>
    </source>
</reference>
<protein>
    <submittedName>
        <fullName evidence="1">Uncharacterized protein</fullName>
    </submittedName>
</protein>
<gene>
    <name evidence="1" type="ORF">S03H2_72975</name>
</gene>
<dbReference type="AlphaFoldDB" id="X1KPJ7"/>
<feature type="non-terminal residue" evidence="1">
    <location>
        <position position="1"/>
    </location>
</feature>
<sequence>NTPPKERENIPKKYKEIPFLNGGLFRKKPIDYKGIKIR</sequence>
<organism evidence="1">
    <name type="scientific">marine sediment metagenome</name>
    <dbReference type="NCBI Taxonomy" id="412755"/>
    <lineage>
        <taxon>unclassified sequences</taxon>
        <taxon>metagenomes</taxon>
        <taxon>ecological metagenomes</taxon>
    </lineage>
</organism>
<name>X1KPJ7_9ZZZZ</name>
<evidence type="ECO:0000313" key="1">
    <source>
        <dbReference type="EMBL" id="GAH95545.1"/>
    </source>
</evidence>
<feature type="non-terminal residue" evidence="1">
    <location>
        <position position="38"/>
    </location>
</feature>